<feature type="chain" id="PRO_5020247253" description="Outer membrane protein beta-barrel domain-containing protein" evidence="1">
    <location>
        <begin position="21"/>
        <end position="256"/>
    </location>
</feature>
<dbReference type="RefSeq" id="WP_136825496.1">
    <property type="nucleotide sequence ID" value="NZ_SWBP01000002.1"/>
</dbReference>
<name>A0A4U1C0F9_9SPHI</name>
<proteinExistence type="predicted"/>
<evidence type="ECO:0008006" key="4">
    <source>
        <dbReference type="Google" id="ProtNLM"/>
    </source>
</evidence>
<evidence type="ECO:0000256" key="1">
    <source>
        <dbReference type="SAM" id="SignalP"/>
    </source>
</evidence>
<dbReference type="EMBL" id="SWBP01000002">
    <property type="protein sequence ID" value="TKB98681.1"/>
    <property type="molecule type" value="Genomic_DNA"/>
</dbReference>
<gene>
    <name evidence="2" type="ORF">FA046_06070</name>
</gene>
<organism evidence="2 3">
    <name type="scientific">Pedobacter cryophilus</name>
    <dbReference type="NCBI Taxonomy" id="2571271"/>
    <lineage>
        <taxon>Bacteria</taxon>
        <taxon>Pseudomonadati</taxon>
        <taxon>Bacteroidota</taxon>
        <taxon>Sphingobacteriia</taxon>
        <taxon>Sphingobacteriales</taxon>
        <taxon>Sphingobacteriaceae</taxon>
        <taxon>Pedobacter</taxon>
    </lineage>
</organism>
<dbReference type="AlphaFoldDB" id="A0A4U1C0F9"/>
<feature type="signal peptide" evidence="1">
    <location>
        <begin position="1"/>
        <end position="20"/>
    </location>
</feature>
<sequence>MKKNNIVLLLLLISFTKIRAQESSDKPNSYINFNIGSFINLGSSINSLQTNKIFEEFNTPGVQAGLSYEVEKKHLLFSGGISLRIVPYGYKGTIQLKDLQPNNERFGYFFANSRYVYFLPSLPFKITYQTNPNLANQRFWFSAGVELNFSNTKEDNYSVSYNPTNSNQPTNLLIFNSASQKQTFLALNIGTGITKIQKNGDQLRFGLNFNGSYVATALIKGDYIVNLKDETITGTYLSNGSYLGVTIAYAYKTKKD</sequence>
<comment type="caution">
    <text evidence="2">The sequence shown here is derived from an EMBL/GenBank/DDBJ whole genome shotgun (WGS) entry which is preliminary data.</text>
</comment>
<protein>
    <recommendedName>
        <fullName evidence="4">Outer membrane protein beta-barrel domain-containing protein</fullName>
    </recommendedName>
</protein>
<accession>A0A4U1C0F9</accession>
<evidence type="ECO:0000313" key="2">
    <source>
        <dbReference type="EMBL" id="TKB98681.1"/>
    </source>
</evidence>
<keyword evidence="3" id="KW-1185">Reference proteome</keyword>
<evidence type="ECO:0000313" key="3">
    <source>
        <dbReference type="Proteomes" id="UP000308181"/>
    </source>
</evidence>
<keyword evidence="1" id="KW-0732">Signal</keyword>
<reference evidence="2 3" key="1">
    <citation type="submission" date="2019-04" db="EMBL/GenBank/DDBJ databases">
        <title>Pedobacter sp. AR-3-17 sp. nov., isolated from Arctic soil.</title>
        <authorList>
            <person name="Dahal R.H."/>
            <person name="Kim D.-U."/>
        </authorList>
    </citation>
    <scope>NUCLEOTIDE SEQUENCE [LARGE SCALE GENOMIC DNA]</scope>
    <source>
        <strain evidence="2 3">AR-3-17</strain>
    </source>
</reference>
<dbReference type="Proteomes" id="UP000308181">
    <property type="component" value="Unassembled WGS sequence"/>
</dbReference>